<sequence>MDHAKVVDIPKTENSVRDETIPSQLVPQLAAFFDEYGLARPDNWLFPAVKDKSRPIHPNSLRGWYETARASAGRPDLRFHDLRHTGLTWLAEEGATVRELMDAAGHADVQTAMRYQHSVDTRRQTLAEKMGARLLSDDTPEIVLARIKALDEKIATLEKQRGEEKKKLAALLG</sequence>
<keyword evidence="1" id="KW-0233">DNA recombination</keyword>
<dbReference type="EMBL" id="JGYP01000002">
    <property type="protein sequence ID" value="KFI45597.1"/>
    <property type="molecule type" value="Genomic_DNA"/>
</dbReference>
<dbReference type="eggNOG" id="COG0582">
    <property type="taxonomic scope" value="Bacteria"/>
</dbReference>
<dbReference type="Proteomes" id="UP000029096">
    <property type="component" value="Unassembled WGS sequence"/>
</dbReference>
<dbReference type="Gene3D" id="1.10.443.10">
    <property type="entry name" value="Intergrase catalytic core"/>
    <property type="match status" value="1"/>
</dbReference>
<dbReference type="Pfam" id="PF00589">
    <property type="entry name" value="Phage_integrase"/>
    <property type="match status" value="1"/>
</dbReference>
<dbReference type="InterPro" id="IPR002104">
    <property type="entry name" value="Integrase_catalytic"/>
</dbReference>
<proteinExistence type="predicted"/>
<dbReference type="InterPro" id="IPR011010">
    <property type="entry name" value="DNA_brk_join_enz"/>
</dbReference>
<dbReference type="GO" id="GO:0006310">
    <property type="term" value="P:DNA recombination"/>
    <property type="evidence" value="ECO:0007669"/>
    <property type="project" value="UniProtKB-KW"/>
</dbReference>
<dbReference type="SUPFAM" id="SSF56349">
    <property type="entry name" value="DNA breaking-rejoining enzymes"/>
    <property type="match status" value="1"/>
</dbReference>
<evidence type="ECO:0000256" key="1">
    <source>
        <dbReference type="ARBA" id="ARBA00023172"/>
    </source>
</evidence>
<accession>A0A086ZGE7</accession>
<dbReference type="RefSeq" id="WP_033521315.1">
    <property type="nucleotide sequence ID" value="NZ_JDUS01000006.1"/>
</dbReference>
<gene>
    <name evidence="3" type="ORF">BBOH_0991</name>
</gene>
<protein>
    <submittedName>
        <fullName evidence="3">Site-specific recombinase, phage integrase family</fullName>
    </submittedName>
</protein>
<organism evidence="3 4">
    <name type="scientific">Bifidobacterium bohemicum DSM 22767</name>
    <dbReference type="NCBI Taxonomy" id="1437606"/>
    <lineage>
        <taxon>Bacteria</taxon>
        <taxon>Bacillati</taxon>
        <taxon>Actinomycetota</taxon>
        <taxon>Actinomycetes</taxon>
        <taxon>Bifidobacteriales</taxon>
        <taxon>Bifidobacteriaceae</taxon>
        <taxon>Bifidobacterium</taxon>
    </lineage>
</organism>
<dbReference type="PROSITE" id="PS51898">
    <property type="entry name" value="TYR_RECOMBINASE"/>
    <property type="match status" value="1"/>
</dbReference>
<dbReference type="InterPro" id="IPR013762">
    <property type="entry name" value="Integrase-like_cat_sf"/>
</dbReference>
<dbReference type="STRING" id="1437606.BBOH_0991"/>
<dbReference type="GO" id="GO:0003677">
    <property type="term" value="F:DNA binding"/>
    <property type="evidence" value="ECO:0007669"/>
    <property type="project" value="InterPro"/>
</dbReference>
<evidence type="ECO:0000259" key="2">
    <source>
        <dbReference type="PROSITE" id="PS51898"/>
    </source>
</evidence>
<reference evidence="3 4" key="1">
    <citation type="submission" date="2014-03" db="EMBL/GenBank/DDBJ databases">
        <title>Genomics of Bifidobacteria.</title>
        <authorList>
            <person name="Ventura M."/>
            <person name="Milani C."/>
            <person name="Lugli G.A."/>
        </authorList>
    </citation>
    <scope>NUCLEOTIDE SEQUENCE [LARGE SCALE GENOMIC DNA]</scope>
    <source>
        <strain evidence="3 4">DSM 22767</strain>
    </source>
</reference>
<name>A0A086ZGE7_9BIFI</name>
<keyword evidence="4" id="KW-1185">Reference proteome</keyword>
<dbReference type="GO" id="GO:0015074">
    <property type="term" value="P:DNA integration"/>
    <property type="evidence" value="ECO:0007669"/>
    <property type="project" value="InterPro"/>
</dbReference>
<dbReference type="AlphaFoldDB" id="A0A086ZGE7"/>
<evidence type="ECO:0000313" key="3">
    <source>
        <dbReference type="EMBL" id="KFI45597.1"/>
    </source>
</evidence>
<comment type="caution">
    <text evidence="3">The sequence shown here is derived from an EMBL/GenBank/DDBJ whole genome shotgun (WGS) entry which is preliminary data.</text>
</comment>
<evidence type="ECO:0000313" key="4">
    <source>
        <dbReference type="Proteomes" id="UP000029096"/>
    </source>
</evidence>
<feature type="domain" description="Tyr recombinase" evidence="2">
    <location>
        <begin position="1"/>
        <end position="131"/>
    </location>
</feature>